<feature type="transmembrane region" description="Helical" evidence="1">
    <location>
        <begin position="12"/>
        <end position="39"/>
    </location>
</feature>
<dbReference type="EMBL" id="JAEPRQ010000008">
    <property type="protein sequence ID" value="MBK4217570.1"/>
    <property type="molecule type" value="Genomic_DNA"/>
</dbReference>
<dbReference type="PANTHER" id="PTHR35813:SF1">
    <property type="entry name" value="INNER MEMBRANE PROTEIN YBAN"/>
    <property type="match status" value="1"/>
</dbReference>
<keyword evidence="1" id="KW-1133">Transmembrane helix</keyword>
<dbReference type="GO" id="GO:0005886">
    <property type="term" value="C:plasma membrane"/>
    <property type="evidence" value="ECO:0007669"/>
    <property type="project" value="TreeGrafter"/>
</dbReference>
<evidence type="ECO:0000313" key="3">
    <source>
        <dbReference type="Proteomes" id="UP000640485"/>
    </source>
</evidence>
<comment type="caution">
    <text evidence="2">The sequence shown here is derived from an EMBL/GenBank/DDBJ whole genome shotgun (WGS) entry which is preliminary data.</text>
</comment>
<organism evidence="2 3">
    <name type="scientific">Paracoccus caeni</name>
    <dbReference type="NCBI Taxonomy" id="657651"/>
    <lineage>
        <taxon>Bacteria</taxon>
        <taxon>Pseudomonadati</taxon>
        <taxon>Pseudomonadota</taxon>
        <taxon>Alphaproteobacteria</taxon>
        <taxon>Rhodobacterales</taxon>
        <taxon>Paracoccaceae</taxon>
        <taxon>Paracoccus</taxon>
    </lineage>
</organism>
<feature type="transmembrane region" description="Helical" evidence="1">
    <location>
        <begin position="71"/>
        <end position="89"/>
    </location>
</feature>
<keyword evidence="1" id="KW-0812">Transmembrane</keyword>
<dbReference type="PANTHER" id="PTHR35813">
    <property type="entry name" value="INNER MEMBRANE PROTEIN YBAN"/>
    <property type="match status" value="1"/>
</dbReference>
<evidence type="ECO:0000313" key="2">
    <source>
        <dbReference type="EMBL" id="MBK4217570.1"/>
    </source>
</evidence>
<reference evidence="2" key="1">
    <citation type="submission" date="2021-01" db="EMBL/GenBank/DDBJ databases">
        <title>Paracoccus amoyensis sp. nov., isolated from the surface seawater along the coast of Xiamen Island, China.</title>
        <authorList>
            <person name="Lyu L."/>
        </authorList>
    </citation>
    <scope>NUCLEOTIDE SEQUENCE</scope>
    <source>
        <strain evidence="2">MJ17</strain>
    </source>
</reference>
<accession>A0A934SHK3</accession>
<sequence>MRILWLSIGWTALILGVIGIALPVMPTVPFLLVAVWAFARSSPRLRARILRHPTYGPPIRAWQDRGAVGRWAKIWAVTAMAGGICIALILGLPLWMVAIQFGICSAVGAFVVTRPEM</sequence>
<keyword evidence="1" id="KW-0472">Membrane</keyword>
<dbReference type="Pfam" id="PF04304">
    <property type="entry name" value="DUF454"/>
    <property type="match status" value="1"/>
</dbReference>
<dbReference type="InterPro" id="IPR007401">
    <property type="entry name" value="DUF454"/>
</dbReference>
<gene>
    <name evidence="2" type="ORF">JJJ17_16695</name>
</gene>
<dbReference type="AlphaFoldDB" id="A0A934SHK3"/>
<dbReference type="PIRSF" id="PIRSF016789">
    <property type="entry name" value="DUF454"/>
    <property type="match status" value="1"/>
</dbReference>
<proteinExistence type="predicted"/>
<protein>
    <submittedName>
        <fullName evidence="2">YbaN family protein</fullName>
    </submittedName>
</protein>
<name>A0A934SHK3_9RHOB</name>
<evidence type="ECO:0000256" key="1">
    <source>
        <dbReference type="SAM" id="Phobius"/>
    </source>
</evidence>
<dbReference type="Proteomes" id="UP000640485">
    <property type="component" value="Unassembled WGS sequence"/>
</dbReference>
<keyword evidence="3" id="KW-1185">Reference proteome</keyword>
<dbReference type="RefSeq" id="WP_200688451.1">
    <property type="nucleotide sequence ID" value="NZ_JAEPRQ010000008.1"/>
</dbReference>